<dbReference type="Gene3D" id="3.10.450.530">
    <property type="entry name" value="Ribonuclease toxin, BrnT, of type II toxin-antitoxin system"/>
    <property type="match status" value="1"/>
</dbReference>
<protein>
    <submittedName>
        <fullName evidence="1">COGs COG2929</fullName>
    </submittedName>
</protein>
<proteinExistence type="predicted"/>
<reference evidence="1" key="1">
    <citation type="submission" date="2016-10" db="EMBL/GenBank/DDBJ databases">
        <authorList>
            <person name="de Groot N.N."/>
        </authorList>
    </citation>
    <scope>NUCLEOTIDE SEQUENCE</scope>
</reference>
<organism evidence="1">
    <name type="scientific">hydrothermal vent metagenome</name>
    <dbReference type="NCBI Taxonomy" id="652676"/>
    <lineage>
        <taxon>unclassified sequences</taxon>
        <taxon>metagenomes</taxon>
        <taxon>ecological metagenomes</taxon>
    </lineage>
</organism>
<sequence>MKFEYDEKKSNINKEKHGIDFVEAQKLWQNEDALIVPANVVDGEIRYALISFYKGKCFVAIYTLRDGLYRIISVRRCRKNEERSYENYNR</sequence>
<dbReference type="EMBL" id="FPHB01000015">
    <property type="protein sequence ID" value="SFV51345.1"/>
    <property type="molecule type" value="Genomic_DNA"/>
</dbReference>
<evidence type="ECO:0000313" key="1">
    <source>
        <dbReference type="EMBL" id="SFV51345.1"/>
    </source>
</evidence>
<dbReference type="AlphaFoldDB" id="A0A1W1BCZ3"/>
<dbReference type="InterPro" id="IPR007460">
    <property type="entry name" value="BrnT_toxin"/>
</dbReference>
<accession>A0A1W1BCZ3</accession>
<gene>
    <name evidence="1" type="ORF">MNB_SM-7-300</name>
</gene>
<dbReference type="Pfam" id="PF04365">
    <property type="entry name" value="BrnT_toxin"/>
    <property type="match status" value="1"/>
</dbReference>
<name>A0A1W1BCZ3_9ZZZZ</name>
<dbReference type="InterPro" id="IPR038573">
    <property type="entry name" value="BrnT_sf"/>
</dbReference>